<accession>A0A1F5ZNR3</accession>
<organism evidence="1 2">
    <name type="scientific">Candidatus Gottesmanbacteria bacterium RIFCSPHIGHO2_01_FULL_39_10</name>
    <dbReference type="NCBI Taxonomy" id="1798375"/>
    <lineage>
        <taxon>Bacteria</taxon>
        <taxon>Candidatus Gottesmaniibacteriota</taxon>
    </lineage>
</organism>
<protein>
    <recommendedName>
        <fullName evidence="3">Ribbon-helix-helix protein CopG domain-containing protein</fullName>
    </recommendedName>
</protein>
<name>A0A1F5ZNR3_9BACT</name>
<dbReference type="CDD" id="cd22231">
    <property type="entry name" value="RHH_NikR_HicB-like"/>
    <property type="match status" value="1"/>
</dbReference>
<dbReference type="InterPro" id="IPR010985">
    <property type="entry name" value="Ribbon_hlx_hlx"/>
</dbReference>
<comment type="caution">
    <text evidence="1">The sequence shown here is derived from an EMBL/GenBank/DDBJ whole genome shotgun (WGS) entry which is preliminary data.</text>
</comment>
<dbReference type="Gene3D" id="1.10.1220.10">
    <property type="entry name" value="Met repressor-like"/>
    <property type="match status" value="1"/>
</dbReference>
<dbReference type="STRING" id="1798375.A2773_05345"/>
<dbReference type="EMBL" id="MFJE01000024">
    <property type="protein sequence ID" value="OGG14146.1"/>
    <property type="molecule type" value="Genomic_DNA"/>
</dbReference>
<dbReference type="AlphaFoldDB" id="A0A1F5ZNR3"/>
<proteinExistence type="predicted"/>
<dbReference type="Proteomes" id="UP000177383">
    <property type="component" value="Unassembled WGS sequence"/>
</dbReference>
<reference evidence="1 2" key="1">
    <citation type="journal article" date="2016" name="Nat. Commun.">
        <title>Thousands of microbial genomes shed light on interconnected biogeochemical processes in an aquifer system.</title>
        <authorList>
            <person name="Anantharaman K."/>
            <person name="Brown C.T."/>
            <person name="Hug L.A."/>
            <person name="Sharon I."/>
            <person name="Castelle C.J."/>
            <person name="Probst A.J."/>
            <person name="Thomas B.C."/>
            <person name="Singh A."/>
            <person name="Wilkins M.J."/>
            <person name="Karaoz U."/>
            <person name="Brodie E.L."/>
            <person name="Williams K.H."/>
            <person name="Hubbard S.S."/>
            <person name="Banfield J.F."/>
        </authorList>
    </citation>
    <scope>NUCLEOTIDE SEQUENCE [LARGE SCALE GENOMIC DNA]</scope>
</reference>
<gene>
    <name evidence="1" type="ORF">A2773_05345</name>
</gene>
<evidence type="ECO:0008006" key="3">
    <source>
        <dbReference type="Google" id="ProtNLM"/>
    </source>
</evidence>
<evidence type="ECO:0000313" key="1">
    <source>
        <dbReference type="EMBL" id="OGG14146.1"/>
    </source>
</evidence>
<dbReference type="GO" id="GO:0006355">
    <property type="term" value="P:regulation of DNA-templated transcription"/>
    <property type="evidence" value="ECO:0007669"/>
    <property type="project" value="InterPro"/>
</dbReference>
<dbReference type="SUPFAM" id="SSF47598">
    <property type="entry name" value="Ribbon-helix-helix"/>
    <property type="match status" value="1"/>
</dbReference>
<dbReference type="InterPro" id="IPR013321">
    <property type="entry name" value="Arc_rbn_hlx_hlx"/>
</dbReference>
<sequence>MTINISLPKKLLADAKRVVNEKGYASISELMRDALRHKLYPGLTENGFTPEFEEAVLRAAKEPRDNDIVLRTDKDIENYFMHLKYPPKRLKSKRGK</sequence>
<evidence type="ECO:0000313" key="2">
    <source>
        <dbReference type="Proteomes" id="UP000177383"/>
    </source>
</evidence>